<feature type="domain" description="DRBM" evidence="3">
    <location>
        <begin position="175"/>
        <end position="212"/>
    </location>
</feature>
<dbReference type="GO" id="GO:0003723">
    <property type="term" value="F:RNA binding"/>
    <property type="evidence" value="ECO:0007669"/>
    <property type="project" value="UniProtKB-UniRule"/>
</dbReference>
<dbReference type="InterPro" id="IPR013943">
    <property type="entry name" value="Pet127"/>
</dbReference>
<keyword evidence="1" id="KW-0694">RNA-binding</keyword>
<reference evidence="4" key="1">
    <citation type="submission" date="2021-01" db="EMBL/GenBank/DDBJ databases">
        <authorList>
            <person name="Corre E."/>
            <person name="Pelletier E."/>
            <person name="Niang G."/>
            <person name="Scheremetjew M."/>
            <person name="Finn R."/>
            <person name="Kale V."/>
            <person name="Holt S."/>
            <person name="Cochrane G."/>
            <person name="Meng A."/>
            <person name="Brown T."/>
            <person name="Cohen L."/>
        </authorList>
    </citation>
    <scope>NUCLEOTIDE SEQUENCE</scope>
    <source>
        <strain evidence="4">CCAP979/52</strain>
    </source>
</reference>
<dbReference type="Gene3D" id="3.30.160.20">
    <property type="match status" value="2"/>
</dbReference>
<dbReference type="PROSITE" id="PS50137">
    <property type="entry name" value="DS_RBD"/>
    <property type="match status" value="1"/>
</dbReference>
<dbReference type="Pfam" id="PF08634">
    <property type="entry name" value="Pet127"/>
    <property type="match status" value="1"/>
</dbReference>
<dbReference type="CDD" id="cd00048">
    <property type="entry name" value="DSRM_SF"/>
    <property type="match status" value="1"/>
</dbReference>
<dbReference type="SMART" id="SM00358">
    <property type="entry name" value="DSRM"/>
    <property type="match status" value="2"/>
</dbReference>
<name>A0A7S0MGX4_9CRYP</name>
<protein>
    <recommendedName>
        <fullName evidence="3">DRBM domain-containing protein</fullName>
    </recommendedName>
</protein>
<accession>A0A7S0MGX4</accession>
<dbReference type="GO" id="GO:0000964">
    <property type="term" value="P:mitochondrial RNA 5'-end processing"/>
    <property type="evidence" value="ECO:0007669"/>
    <property type="project" value="TreeGrafter"/>
</dbReference>
<dbReference type="AlphaFoldDB" id="A0A7S0MGX4"/>
<gene>
    <name evidence="4" type="ORF">CCUR1050_LOCUS18869</name>
</gene>
<dbReference type="GO" id="GO:0005740">
    <property type="term" value="C:mitochondrial envelope"/>
    <property type="evidence" value="ECO:0007669"/>
    <property type="project" value="TreeGrafter"/>
</dbReference>
<proteinExistence type="predicted"/>
<evidence type="ECO:0000256" key="2">
    <source>
        <dbReference type="SAM" id="MobiDB-lite"/>
    </source>
</evidence>
<dbReference type="SUPFAM" id="SSF54768">
    <property type="entry name" value="dsRNA-binding domain-like"/>
    <property type="match status" value="2"/>
</dbReference>
<dbReference type="PANTHER" id="PTHR31014">
    <property type="entry name" value="MITOCHONDRIAL TRANSLATION SYSTEM COMPONENT PET127-RELATED"/>
    <property type="match status" value="1"/>
</dbReference>
<dbReference type="EMBL" id="HBEZ01034146">
    <property type="protein sequence ID" value="CAD8641185.1"/>
    <property type="molecule type" value="Transcribed_RNA"/>
</dbReference>
<dbReference type="InterPro" id="IPR014720">
    <property type="entry name" value="dsRBD_dom"/>
</dbReference>
<organism evidence="4">
    <name type="scientific">Cryptomonas curvata</name>
    <dbReference type="NCBI Taxonomy" id="233186"/>
    <lineage>
        <taxon>Eukaryota</taxon>
        <taxon>Cryptophyceae</taxon>
        <taxon>Cryptomonadales</taxon>
        <taxon>Cryptomonadaceae</taxon>
        <taxon>Cryptomonas</taxon>
    </lineage>
</organism>
<sequence>MRAHKCVLGLLSRERSYVVFSRLVAKHFPRRLSSNSNVLAEYATSLRILSNKTTKSPPQISSLSDPPDSALAFKRRLVRAMQRAKLPLPTFTTAKFEGEPHVVACKLIAAGQTFEGKGITESDAEDAAANVAYNALMDSKQLPPPTFTRKLLEAMTRAKLPPPVFTTAPVEGDPRSFHCSLAAAGRTFEGRGESQSDAEHTAARTAFQTLKESGVITGVISPAQRPPPTSDWRSLPTALAALRPVPSRWAAPVPRLAHGLSRVLHADNAVATTLRGGVAGEPLSPYLHRIVQPERINWEAIPPFTPASRDASLHALAVSHRARYKASTSSITGLLSHCYQVVSNFRPVETRALSKSFKDASSSFTLTQLKKPVVVFLRPRDGVWGIDSDPERVNDMAGNQILIDLGKTMERMLTMRPADFRRLVIKAPGGAEPVEIPREMQLSTYNFSRVGDFMLRSQLDCIYRGNQIFDLKTRATHAIRNAGRCGNQEAEPNKRYLDFLDYRIKYQEGLFNSFEREIYDMMRSCFLKYCYQIRIGRMDGAFVTYHNTREIFGFQYLTLDLMDARTFGSPHMAGVYFDRGCKLLERLLDEVVAGYRGQTVRLSLLPQRGRYLLIQANPVLSEVLLPVPPGLEGKEDPKVAVTLGPTTTWNLWVSTAINGKPTEQPWNFGPDDALEVSYNMVKLGTGILAARPPASAMSPLSTAASPVAAGAPPPPAAGQLRSATAT</sequence>
<evidence type="ECO:0000259" key="3">
    <source>
        <dbReference type="PROSITE" id="PS50137"/>
    </source>
</evidence>
<evidence type="ECO:0000256" key="1">
    <source>
        <dbReference type="PROSITE-ProRule" id="PRU00266"/>
    </source>
</evidence>
<dbReference type="PANTHER" id="PTHR31014:SF0">
    <property type="entry name" value="MITOCHONDRIAL TRANSLATION SYSTEM COMPONENT PET127-RELATED"/>
    <property type="match status" value="1"/>
</dbReference>
<evidence type="ECO:0000313" key="4">
    <source>
        <dbReference type="EMBL" id="CAD8641185.1"/>
    </source>
</evidence>
<feature type="region of interest" description="Disordered" evidence="2">
    <location>
        <begin position="698"/>
        <end position="726"/>
    </location>
</feature>